<dbReference type="InterPro" id="IPR011051">
    <property type="entry name" value="RmlC_Cupin_sf"/>
</dbReference>
<name>A0ABS9L339_9MICC</name>
<proteinExistence type="predicted"/>
<dbReference type="InterPro" id="IPR014710">
    <property type="entry name" value="RmlC-like_jellyroll"/>
</dbReference>
<reference evidence="1" key="1">
    <citation type="submission" date="2022-01" db="EMBL/GenBank/DDBJ databases">
        <authorList>
            <person name="Jo J.-H."/>
            <person name="Im W.-T."/>
        </authorList>
    </citation>
    <scope>NUCLEOTIDE SEQUENCE</scope>
    <source>
        <strain evidence="1">I2-34</strain>
    </source>
</reference>
<organism evidence="1 2">
    <name type="scientific">Arthrobacter hankyongi</name>
    <dbReference type="NCBI Taxonomy" id="2904801"/>
    <lineage>
        <taxon>Bacteria</taxon>
        <taxon>Bacillati</taxon>
        <taxon>Actinomycetota</taxon>
        <taxon>Actinomycetes</taxon>
        <taxon>Micrococcales</taxon>
        <taxon>Micrococcaceae</taxon>
        <taxon>Arthrobacter</taxon>
    </lineage>
</organism>
<keyword evidence="2" id="KW-1185">Reference proteome</keyword>
<dbReference type="RefSeq" id="WP_237818139.1">
    <property type="nucleotide sequence ID" value="NZ_JAKLTQ010000001.1"/>
</dbReference>
<dbReference type="SUPFAM" id="SSF51182">
    <property type="entry name" value="RmlC-like cupins"/>
    <property type="match status" value="1"/>
</dbReference>
<comment type="caution">
    <text evidence="1">The sequence shown here is derived from an EMBL/GenBank/DDBJ whole genome shotgun (WGS) entry which is preliminary data.</text>
</comment>
<evidence type="ECO:0000313" key="2">
    <source>
        <dbReference type="Proteomes" id="UP001165368"/>
    </source>
</evidence>
<evidence type="ECO:0000313" key="1">
    <source>
        <dbReference type="EMBL" id="MCG2621068.1"/>
    </source>
</evidence>
<dbReference type="Proteomes" id="UP001165368">
    <property type="component" value="Unassembled WGS sequence"/>
</dbReference>
<accession>A0ABS9L339</accession>
<sequence>MSLDPVETNPEQYRVVLENDKVRVLEFTDRPGDKTSPHRHPDSVMITLGPLRRRVSGDGREADVVLQAGQSWWLPAQEHTGENTGDWPSHVIFVELKEPAAEPEPPGGTPSR</sequence>
<protein>
    <submittedName>
        <fullName evidence="1">Cytoplasmic protein</fullName>
    </submittedName>
</protein>
<dbReference type="EMBL" id="JAKLTQ010000001">
    <property type="protein sequence ID" value="MCG2621068.1"/>
    <property type="molecule type" value="Genomic_DNA"/>
</dbReference>
<dbReference type="Gene3D" id="2.60.120.10">
    <property type="entry name" value="Jelly Rolls"/>
    <property type="match status" value="1"/>
</dbReference>
<gene>
    <name evidence="1" type="ORF">LVY72_03965</name>
</gene>